<evidence type="ECO:0000313" key="1">
    <source>
        <dbReference type="EMBL" id="EYC01956.1"/>
    </source>
</evidence>
<proteinExistence type="predicted"/>
<comment type="caution">
    <text evidence="1">The sequence shown here is derived from an EMBL/GenBank/DDBJ whole genome shotgun (WGS) entry which is preliminary data.</text>
</comment>
<organism evidence="1 2">
    <name type="scientific">Ancylostoma ceylanicum</name>
    <dbReference type="NCBI Taxonomy" id="53326"/>
    <lineage>
        <taxon>Eukaryota</taxon>
        <taxon>Metazoa</taxon>
        <taxon>Ecdysozoa</taxon>
        <taxon>Nematoda</taxon>
        <taxon>Chromadorea</taxon>
        <taxon>Rhabditida</taxon>
        <taxon>Rhabditina</taxon>
        <taxon>Rhabditomorpha</taxon>
        <taxon>Strongyloidea</taxon>
        <taxon>Ancylostomatidae</taxon>
        <taxon>Ancylostomatinae</taxon>
        <taxon>Ancylostoma</taxon>
    </lineage>
</organism>
<name>A0A016TGY3_9BILA</name>
<keyword evidence="2" id="KW-1185">Reference proteome</keyword>
<reference evidence="2" key="1">
    <citation type="journal article" date="2015" name="Nat. Genet.">
        <title>The genome and transcriptome of the zoonotic hookworm Ancylostoma ceylanicum identify infection-specific gene families.</title>
        <authorList>
            <person name="Schwarz E.M."/>
            <person name="Hu Y."/>
            <person name="Antoshechkin I."/>
            <person name="Miller M.M."/>
            <person name="Sternberg P.W."/>
            <person name="Aroian R.V."/>
        </authorList>
    </citation>
    <scope>NUCLEOTIDE SEQUENCE</scope>
    <source>
        <strain evidence="2">HY135</strain>
    </source>
</reference>
<gene>
    <name evidence="1" type="primary">Acey_s0103.g3559</name>
    <name evidence="1" type="ORF">Y032_0103g3559</name>
</gene>
<protein>
    <submittedName>
        <fullName evidence="1">Uncharacterized protein</fullName>
    </submittedName>
</protein>
<dbReference type="Proteomes" id="UP000024635">
    <property type="component" value="Unassembled WGS sequence"/>
</dbReference>
<dbReference type="EMBL" id="JARK01001439">
    <property type="protein sequence ID" value="EYC01956.1"/>
    <property type="molecule type" value="Genomic_DNA"/>
</dbReference>
<evidence type="ECO:0000313" key="2">
    <source>
        <dbReference type="Proteomes" id="UP000024635"/>
    </source>
</evidence>
<accession>A0A016TGY3</accession>
<sequence>MLYVSDRVEKVPPRFCGRNALKSSTESDKMKSSVRSAECITVLFRRKVGCMSCVNALGTLHQASTLRWHTES</sequence>
<dbReference type="AlphaFoldDB" id="A0A016TGY3"/>